<reference evidence="3" key="1">
    <citation type="submission" date="2021-07" db="EMBL/GenBank/DDBJ databases">
        <title>Candidatus Kaistella beijingensis sp. nov. isolated from a municipal wastewater treatment plant is involved in sludge foaming.</title>
        <authorList>
            <person name="Song Y."/>
            <person name="Liu S.-J."/>
        </authorList>
    </citation>
    <scope>NUCLEOTIDE SEQUENCE</scope>
    <source>
        <strain evidence="3">DSM 43998</strain>
    </source>
</reference>
<dbReference type="Pfam" id="PF03070">
    <property type="entry name" value="TENA_THI-4"/>
    <property type="match status" value="1"/>
</dbReference>
<comment type="pathway">
    <text evidence="1">Cofactor biosynthesis; thiamine diphosphate biosynthesis.</text>
</comment>
<evidence type="ECO:0000259" key="2">
    <source>
        <dbReference type="Pfam" id="PF03070"/>
    </source>
</evidence>
<dbReference type="Gene3D" id="1.20.910.10">
    <property type="entry name" value="Heme oxygenase-like"/>
    <property type="match status" value="1"/>
</dbReference>
<dbReference type="EMBL" id="CP079105">
    <property type="protein sequence ID" value="QXQ14705.1"/>
    <property type="molecule type" value="Genomic_DNA"/>
</dbReference>
<dbReference type="Proteomes" id="UP000887023">
    <property type="component" value="Chromosome"/>
</dbReference>
<organism evidence="3 4">
    <name type="scientific">Skermania pinensis</name>
    <dbReference type="NCBI Taxonomy" id="39122"/>
    <lineage>
        <taxon>Bacteria</taxon>
        <taxon>Bacillati</taxon>
        <taxon>Actinomycetota</taxon>
        <taxon>Actinomycetes</taxon>
        <taxon>Mycobacteriales</taxon>
        <taxon>Gordoniaceae</taxon>
        <taxon>Skermania</taxon>
    </lineage>
</organism>
<dbReference type="InterPro" id="IPR016084">
    <property type="entry name" value="Haem_Oase-like_multi-hlx"/>
</dbReference>
<sequence>MPGYTDELWSQTESLRAAIDDLEFLRRLGDGTLAPDVFRHYLEQDALYLAGYAKALALLAARAPDPTRAAFWAKAAATAAVEEAALHRDLLASGEITSAATPIPSPTCLGYVSYLIATAATEPYPVAAAAVLPCFWIYADVAKRLAAQANAVLAANPDHPYARWIAAYDAPEFQAEVAGARAAVEAAAATATATERTAMAAAFGYATRYELLFWDTALHSQPWPEG</sequence>
<proteinExistence type="predicted"/>
<evidence type="ECO:0000256" key="1">
    <source>
        <dbReference type="ARBA" id="ARBA00004948"/>
    </source>
</evidence>
<dbReference type="InterPro" id="IPR050967">
    <property type="entry name" value="Thiamine_Salvage_TenA"/>
</dbReference>
<dbReference type="PANTHER" id="PTHR43198">
    <property type="entry name" value="BIFUNCTIONAL TH2 PROTEIN"/>
    <property type="match status" value="1"/>
</dbReference>
<dbReference type="InterPro" id="IPR004305">
    <property type="entry name" value="Thiaminase-2/PQQC"/>
</dbReference>
<dbReference type="SUPFAM" id="SSF48613">
    <property type="entry name" value="Heme oxygenase-like"/>
    <property type="match status" value="1"/>
</dbReference>
<name>A0ABX8SDM2_9ACTN</name>
<dbReference type="RefSeq" id="WP_066468445.1">
    <property type="nucleotide sequence ID" value="NZ_CBCRUZ010000004.1"/>
</dbReference>
<accession>A0ABX8SDM2</accession>
<evidence type="ECO:0000313" key="3">
    <source>
        <dbReference type="EMBL" id="QXQ14705.1"/>
    </source>
</evidence>
<evidence type="ECO:0000313" key="4">
    <source>
        <dbReference type="Proteomes" id="UP000887023"/>
    </source>
</evidence>
<keyword evidence="4" id="KW-1185">Reference proteome</keyword>
<protein>
    <submittedName>
        <fullName evidence="3">TenA family transcriptional regulator</fullName>
    </submittedName>
</protein>
<dbReference type="PANTHER" id="PTHR43198:SF2">
    <property type="entry name" value="SI:CH1073-67J19.1-RELATED"/>
    <property type="match status" value="1"/>
</dbReference>
<gene>
    <name evidence="3" type="ORF">KV203_04700</name>
</gene>
<feature type="domain" description="Thiaminase-2/PQQC" evidence="2">
    <location>
        <begin position="23"/>
        <end position="218"/>
    </location>
</feature>